<protein>
    <submittedName>
        <fullName evidence="2">Uncharacterized protein</fullName>
    </submittedName>
</protein>
<feature type="region of interest" description="Disordered" evidence="1">
    <location>
        <begin position="1"/>
        <end position="52"/>
    </location>
</feature>
<dbReference type="Proteomes" id="UP001304895">
    <property type="component" value="Unassembled WGS sequence"/>
</dbReference>
<evidence type="ECO:0000313" key="2">
    <source>
        <dbReference type="EMBL" id="KAK4135562.1"/>
    </source>
</evidence>
<dbReference type="EMBL" id="MU853405">
    <property type="protein sequence ID" value="KAK4135562.1"/>
    <property type="molecule type" value="Genomic_DNA"/>
</dbReference>
<comment type="caution">
    <text evidence="2">The sequence shown here is derived from an EMBL/GenBank/DDBJ whole genome shotgun (WGS) entry which is preliminary data.</text>
</comment>
<evidence type="ECO:0000313" key="3">
    <source>
        <dbReference type="Proteomes" id="UP001304895"/>
    </source>
</evidence>
<organism evidence="2 3">
    <name type="scientific">Trichocladium antarcticum</name>
    <dbReference type="NCBI Taxonomy" id="1450529"/>
    <lineage>
        <taxon>Eukaryota</taxon>
        <taxon>Fungi</taxon>
        <taxon>Dikarya</taxon>
        <taxon>Ascomycota</taxon>
        <taxon>Pezizomycotina</taxon>
        <taxon>Sordariomycetes</taxon>
        <taxon>Sordariomycetidae</taxon>
        <taxon>Sordariales</taxon>
        <taxon>Chaetomiaceae</taxon>
        <taxon>Trichocladium</taxon>
    </lineage>
</organism>
<feature type="compositionally biased region" description="Basic and acidic residues" evidence="1">
    <location>
        <begin position="1"/>
        <end position="24"/>
    </location>
</feature>
<name>A0AAN6ZEN4_9PEZI</name>
<sequence length="190" mass="21927">MRAWDGRREMDERRWTRGENRDLTSKGVLKGPSCVEQEERKDLGGEGAGGRSISTFHSFRATRATSNHSQKSNQSRQWAFLANSKLPYPLLLWAQHGTVCNTSKQPCLPYRVGLWRRVDLALQRGQWGKAKELPMRVEHLQPPRADTVRVWDQTVCQNWFSQRYPCVGRNSGSSPFPIDTVRCRKIDVMR</sequence>
<keyword evidence="3" id="KW-1185">Reference proteome</keyword>
<dbReference type="AlphaFoldDB" id="A0AAN6ZEN4"/>
<gene>
    <name evidence="2" type="ORF">BT67DRAFT_253843</name>
</gene>
<accession>A0AAN6ZEN4</accession>
<proteinExistence type="predicted"/>
<reference evidence="2" key="1">
    <citation type="journal article" date="2023" name="Mol. Phylogenet. Evol.">
        <title>Genome-scale phylogeny and comparative genomics of the fungal order Sordariales.</title>
        <authorList>
            <person name="Hensen N."/>
            <person name="Bonometti L."/>
            <person name="Westerberg I."/>
            <person name="Brannstrom I.O."/>
            <person name="Guillou S."/>
            <person name="Cros-Aarteil S."/>
            <person name="Calhoun S."/>
            <person name="Haridas S."/>
            <person name="Kuo A."/>
            <person name="Mondo S."/>
            <person name="Pangilinan J."/>
            <person name="Riley R."/>
            <person name="LaButti K."/>
            <person name="Andreopoulos B."/>
            <person name="Lipzen A."/>
            <person name="Chen C."/>
            <person name="Yan M."/>
            <person name="Daum C."/>
            <person name="Ng V."/>
            <person name="Clum A."/>
            <person name="Steindorff A."/>
            <person name="Ohm R.A."/>
            <person name="Martin F."/>
            <person name="Silar P."/>
            <person name="Natvig D.O."/>
            <person name="Lalanne C."/>
            <person name="Gautier V."/>
            <person name="Ament-Velasquez S.L."/>
            <person name="Kruys A."/>
            <person name="Hutchinson M.I."/>
            <person name="Powell A.J."/>
            <person name="Barry K."/>
            <person name="Miller A.N."/>
            <person name="Grigoriev I.V."/>
            <person name="Debuchy R."/>
            <person name="Gladieux P."/>
            <person name="Hiltunen Thoren M."/>
            <person name="Johannesson H."/>
        </authorList>
    </citation>
    <scope>NUCLEOTIDE SEQUENCE</scope>
    <source>
        <strain evidence="2">CBS 123565</strain>
    </source>
</reference>
<evidence type="ECO:0000256" key="1">
    <source>
        <dbReference type="SAM" id="MobiDB-lite"/>
    </source>
</evidence>
<reference evidence="2" key="2">
    <citation type="submission" date="2023-05" db="EMBL/GenBank/DDBJ databases">
        <authorList>
            <consortium name="Lawrence Berkeley National Laboratory"/>
            <person name="Steindorff A."/>
            <person name="Hensen N."/>
            <person name="Bonometti L."/>
            <person name="Westerberg I."/>
            <person name="Brannstrom I.O."/>
            <person name="Guillou S."/>
            <person name="Cros-Aarteil S."/>
            <person name="Calhoun S."/>
            <person name="Haridas S."/>
            <person name="Kuo A."/>
            <person name="Mondo S."/>
            <person name="Pangilinan J."/>
            <person name="Riley R."/>
            <person name="Labutti K."/>
            <person name="Andreopoulos B."/>
            <person name="Lipzen A."/>
            <person name="Chen C."/>
            <person name="Yanf M."/>
            <person name="Daum C."/>
            <person name="Ng V."/>
            <person name="Clum A."/>
            <person name="Ohm R."/>
            <person name="Martin F."/>
            <person name="Silar P."/>
            <person name="Natvig D."/>
            <person name="Lalanne C."/>
            <person name="Gautier V."/>
            <person name="Ament-Velasquez S.L."/>
            <person name="Kruys A."/>
            <person name="Hutchinson M.I."/>
            <person name="Powell A.J."/>
            <person name="Barry K."/>
            <person name="Miller A.N."/>
            <person name="Grigoriev I.V."/>
            <person name="Debuchy R."/>
            <person name="Gladieux P."/>
            <person name="Thoren M.H."/>
            <person name="Johannesson H."/>
        </authorList>
    </citation>
    <scope>NUCLEOTIDE SEQUENCE</scope>
    <source>
        <strain evidence="2">CBS 123565</strain>
    </source>
</reference>